<evidence type="ECO:0000259" key="3">
    <source>
        <dbReference type="Pfam" id="PF13421"/>
    </source>
</evidence>
<dbReference type="Pfam" id="PF13421">
    <property type="entry name" value="Band_7_1"/>
    <property type="match status" value="1"/>
</dbReference>
<dbReference type="Pfam" id="PF12773">
    <property type="entry name" value="DZR"/>
    <property type="match status" value="1"/>
</dbReference>
<dbReference type="Proteomes" id="UP000824145">
    <property type="component" value="Unassembled WGS sequence"/>
</dbReference>
<dbReference type="InterPro" id="IPR036013">
    <property type="entry name" value="Band_7/SPFH_dom_sf"/>
</dbReference>
<name>A0A9D1MM11_9FIRM</name>
<gene>
    <name evidence="4" type="ORF">IAB07_03265</name>
</gene>
<protein>
    <submittedName>
        <fullName evidence="4">Zinc-ribbon domain-containing protein</fullName>
    </submittedName>
</protein>
<comment type="caution">
    <text evidence="4">The sequence shown here is derived from an EMBL/GenBank/DDBJ whole genome shotgun (WGS) entry which is preliminary data.</text>
</comment>
<dbReference type="Gene3D" id="3.30.479.30">
    <property type="entry name" value="Band 7 domain"/>
    <property type="match status" value="1"/>
</dbReference>
<dbReference type="CDD" id="cd03408">
    <property type="entry name" value="SPFH_like_u1"/>
    <property type="match status" value="1"/>
</dbReference>
<reference evidence="4" key="1">
    <citation type="submission" date="2020-10" db="EMBL/GenBank/DDBJ databases">
        <authorList>
            <person name="Gilroy R."/>
        </authorList>
    </citation>
    <scope>NUCLEOTIDE SEQUENCE</scope>
    <source>
        <strain evidence="4">9366</strain>
    </source>
</reference>
<dbReference type="EMBL" id="DVNJ01000017">
    <property type="protein sequence ID" value="HIU62771.1"/>
    <property type="molecule type" value="Genomic_DNA"/>
</dbReference>
<dbReference type="InterPro" id="IPR059113">
    <property type="entry name" value="Znf_ribbon"/>
</dbReference>
<proteinExistence type="predicted"/>
<dbReference type="InterPro" id="IPR033880">
    <property type="entry name" value="SPFH_YdjI"/>
</dbReference>
<organism evidence="4 5">
    <name type="scientific">Candidatus Caccalectryoclostridium excrementigallinarum</name>
    <dbReference type="NCBI Taxonomy" id="2840710"/>
    <lineage>
        <taxon>Bacteria</taxon>
        <taxon>Bacillati</taxon>
        <taxon>Bacillota</taxon>
        <taxon>Clostridia</taxon>
        <taxon>Christensenellales</taxon>
        <taxon>Christensenellaceae</taxon>
        <taxon>Christensenellaceae incertae sedis</taxon>
        <taxon>Candidatus Caccalectryoclostridium</taxon>
    </lineage>
</organism>
<dbReference type="InterPro" id="IPR025874">
    <property type="entry name" value="DZR"/>
</dbReference>
<feature type="domain" description="Putative zinc-ribbon" evidence="2">
    <location>
        <begin position="296"/>
        <end position="319"/>
    </location>
</feature>
<accession>A0A9D1MM11</accession>
<dbReference type="SUPFAM" id="SSF117892">
    <property type="entry name" value="Band 7/SPFH domain"/>
    <property type="match status" value="1"/>
</dbReference>
<evidence type="ECO:0000313" key="4">
    <source>
        <dbReference type="EMBL" id="HIU62771.1"/>
    </source>
</evidence>
<dbReference type="Gene3D" id="2.10.290.10">
    <property type="entry name" value="YfgJ-like"/>
    <property type="match status" value="1"/>
</dbReference>
<dbReference type="InterPro" id="IPR029037">
    <property type="entry name" value="DUF1407/YfgJ-like_sf"/>
</dbReference>
<reference evidence="4" key="2">
    <citation type="journal article" date="2021" name="PeerJ">
        <title>Extensive microbial diversity within the chicken gut microbiome revealed by metagenomics and culture.</title>
        <authorList>
            <person name="Gilroy R."/>
            <person name="Ravi A."/>
            <person name="Getino M."/>
            <person name="Pursley I."/>
            <person name="Horton D.L."/>
            <person name="Alikhan N.F."/>
            <person name="Baker D."/>
            <person name="Gharbi K."/>
            <person name="Hall N."/>
            <person name="Watson M."/>
            <person name="Adriaenssens E.M."/>
            <person name="Foster-Nyarko E."/>
            <person name="Jarju S."/>
            <person name="Secka A."/>
            <person name="Antonio M."/>
            <person name="Oren A."/>
            <person name="Chaudhuri R.R."/>
            <person name="La Ragione R."/>
            <person name="Hildebrand F."/>
            <person name="Pallen M.J."/>
        </authorList>
    </citation>
    <scope>NUCLEOTIDE SEQUENCE</scope>
    <source>
        <strain evidence="4">9366</strain>
    </source>
</reference>
<evidence type="ECO:0000259" key="2">
    <source>
        <dbReference type="Pfam" id="PF13248"/>
    </source>
</evidence>
<evidence type="ECO:0000313" key="5">
    <source>
        <dbReference type="Proteomes" id="UP000824145"/>
    </source>
</evidence>
<feature type="domain" description="SPFH" evidence="3">
    <location>
        <begin position="24"/>
        <end position="235"/>
    </location>
</feature>
<dbReference type="PANTHER" id="PTHR37826">
    <property type="entry name" value="FLOTILLIN BAND_7_5 DOMAIN PROTEIN"/>
    <property type="match status" value="1"/>
</dbReference>
<dbReference type="Pfam" id="PF13248">
    <property type="entry name" value="Zn_ribbon_3"/>
    <property type="match status" value="1"/>
</dbReference>
<feature type="domain" description="DZANK-type" evidence="1">
    <location>
        <begin position="328"/>
        <end position="371"/>
    </location>
</feature>
<dbReference type="PANTHER" id="PTHR37826:SF2">
    <property type="entry name" value="ZINC-RIBBON DOMAIN-CONTAINING PROTEIN"/>
    <property type="match status" value="1"/>
</dbReference>
<sequence length="374" mass="41656">MFDFLKRQFRKVIEWENVDPEVIVWKYPLEDREEFMRNSQLVVREGQRAMFVKEGKLADVFEPGTYKLDDIKNIPILTALYNWKYAWESPYTGDVFFISTKQFIDQKWGTRNPVMMRDKDFGMIRFRAFGTYTFAVDRPTTAMTELFGSTDRLTVTDVSNQFKSIVCSTLSNVVAESKIAALDLAANYDDLSKLSLEKLKTYFDNYGIAVKGFYIENISLPEEVEKMLDKRTNVGIMSDSMQGYAQMETLGAIRDAAKNPGGLASAGIGLGAGLGMGKLFADNMGATPVTGAKTYLKCPGCGAKVEEDAKFCPECGQKMESGEEEIECPGCKAKIPADAKFCPECGMKMQVKCSKCGAELKAGTKFCPECGNKL</sequence>
<evidence type="ECO:0000259" key="1">
    <source>
        <dbReference type="Pfam" id="PF12773"/>
    </source>
</evidence>
<dbReference type="AlphaFoldDB" id="A0A9D1MM11"/>